<evidence type="ECO:0000313" key="4">
    <source>
        <dbReference type="Proteomes" id="UP001223144"/>
    </source>
</evidence>
<feature type="chain" id="PRO_5046272174" evidence="2">
    <location>
        <begin position="25"/>
        <end position="221"/>
    </location>
</feature>
<feature type="region of interest" description="Disordered" evidence="1">
    <location>
        <begin position="48"/>
        <end position="118"/>
    </location>
</feature>
<keyword evidence="2" id="KW-0732">Signal</keyword>
<feature type="compositionally biased region" description="Gly residues" evidence="1">
    <location>
        <begin position="76"/>
        <end position="97"/>
    </location>
</feature>
<reference evidence="3 4" key="1">
    <citation type="submission" date="2023-04" db="EMBL/GenBank/DDBJ databases">
        <title>Streptomyces chengmaiensis sp. nov. isolated from the stem of mangrove plant in Hainan.</title>
        <authorList>
            <person name="Huang X."/>
            <person name="Zhou S."/>
            <person name="Chu X."/>
            <person name="Xie Y."/>
            <person name="Lin Y."/>
        </authorList>
    </citation>
    <scope>NUCLEOTIDE SEQUENCE [LARGE SCALE GENOMIC DNA]</scope>
    <source>
        <strain evidence="3 4">HNM0663</strain>
    </source>
</reference>
<protein>
    <submittedName>
        <fullName evidence="3">Uncharacterized protein</fullName>
    </submittedName>
</protein>
<proteinExistence type="predicted"/>
<comment type="caution">
    <text evidence="3">The sequence shown here is derived from an EMBL/GenBank/DDBJ whole genome shotgun (WGS) entry which is preliminary data.</text>
</comment>
<organism evidence="3 4">
    <name type="scientific">Streptomyces chengmaiensis</name>
    <dbReference type="NCBI Taxonomy" id="3040919"/>
    <lineage>
        <taxon>Bacteria</taxon>
        <taxon>Bacillati</taxon>
        <taxon>Actinomycetota</taxon>
        <taxon>Actinomycetes</taxon>
        <taxon>Kitasatosporales</taxon>
        <taxon>Streptomycetaceae</taxon>
        <taxon>Streptomyces</taxon>
    </lineage>
</organism>
<sequence length="221" mass="22244">MNLRLIGLAAVVVCTALLPLAAAAGPAGDARAGDVRAGEAVRDVRAARPEADAKVRGERGSPARPSTATGLLPRLGDGGGDGADGGDGGGGDGADGGGDGDRGADRSSQCGPEVASPGGVEAQTCVLTHAGETWGRTYYRNAMGRELKAVLTLMGPADRTVQTYCAVAADDEPDVCETPREPSRGDARKYSAVIEFAAADQAEEGPLLLRSGSNSAAREGR</sequence>
<feature type="compositionally biased region" description="Basic and acidic residues" evidence="1">
    <location>
        <begin position="48"/>
        <end position="61"/>
    </location>
</feature>
<evidence type="ECO:0000256" key="1">
    <source>
        <dbReference type="SAM" id="MobiDB-lite"/>
    </source>
</evidence>
<gene>
    <name evidence="3" type="ORF">QCN29_05635</name>
</gene>
<evidence type="ECO:0000313" key="3">
    <source>
        <dbReference type="EMBL" id="MDH2388279.1"/>
    </source>
</evidence>
<evidence type="ECO:0000256" key="2">
    <source>
        <dbReference type="SAM" id="SignalP"/>
    </source>
</evidence>
<dbReference type="EMBL" id="JARWBG010000004">
    <property type="protein sequence ID" value="MDH2388279.1"/>
    <property type="molecule type" value="Genomic_DNA"/>
</dbReference>
<feature type="signal peptide" evidence="2">
    <location>
        <begin position="1"/>
        <end position="24"/>
    </location>
</feature>
<name>A0ABT6HK84_9ACTN</name>
<dbReference type="Proteomes" id="UP001223144">
    <property type="component" value="Unassembled WGS sequence"/>
</dbReference>
<accession>A0ABT6HK84</accession>
<keyword evidence="4" id="KW-1185">Reference proteome</keyword>